<accession>A0A1I6JCZ6</accession>
<dbReference type="EMBL" id="FOZC01000007">
    <property type="protein sequence ID" value="SFR76764.1"/>
    <property type="molecule type" value="Genomic_DNA"/>
</dbReference>
<evidence type="ECO:0000256" key="5">
    <source>
        <dbReference type="ARBA" id="ARBA00023163"/>
    </source>
</evidence>
<gene>
    <name evidence="8" type="ORF">SAMN02910262_01393</name>
</gene>
<dbReference type="SUPFAM" id="SSF46785">
    <property type="entry name" value="Winged helix' DNA-binding domain"/>
    <property type="match status" value="1"/>
</dbReference>
<dbReference type="CDD" id="cd00609">
    <property type="entry name" value="AAT_like"/>
    <property type="match status" value="1"/>
</dbReference>
<dbReference type="CDD" id="cd07377">
    <property type="entry name" value="WHTH_GntR"/>
    <property type="match status" value="1"/>
</dbReference>
<dbReference type="Pfam" id="PF00392">
    <property type="entry name" value="GntR"/>
    <property type="match status" value="1"/>
</dbReference>
<dbReference type="GO" id="GO:0030170">
    <property type="term" value="F:pyridoxal phosphate binding"/>
    <property type="evidence" value="ECO:0007669"/>
    <property type="project" value="InterPro"/>
</dbReference>
<dbReference type="Pfam" id="PF00155">
    <property type="entry name" value="Aminotran_1_2"/>
    <property type="match status" value="1"/>
</dbReference>
<feature type="domain" description="HTH gntR-type" evidence="7">
    <location>
        <begin position="11"/>
        <end position="79"/>
    </location>
</feature>
<proteinExistence type="inferred from homology"/>
<dbReference type="InterPro" id="IPR051446">
    <property type="entry name" value="HTH_trans_reg/aminotransferase"/>
</dbReference>
<evidence type="ECO:0000256" key="4">
    <source>
        <dbReference type="ARBA" id="ARBA00023125"/>
    </source>
</evidence>
<dbReference type="AlphaFoldDB" id="A0A1I6JCZ6"/>
<dbReference type="InterPro" id="IPR000524">
    <property type="entry name" value="Tscrpt_reg_HTH_GntR"/>
</dbReference>
<dbReference type="InterPro" id="IPR036390">
    <property type="entry name" value="WH_DNA-bd_sf"/>
</dbReference>
<evidence type="ECO:0000256" key="1">
    <source>
        <dbReference type="ARBA" id="ARBA00005384"/>
    </source>
</evidence>
<feature type="compositionally biased region" description="Low complexity" evidence="6">
    <location>
        <begin position="146"/>
        <end position="155"/>
    </location>
</feature>
<feature type="compositionally biased region" description="Polar residues" evidence="6">
    <location>
        <begin position="120"/>
        <end position="143"/>
    </location>
</feature>
<dbReference type="Proteomes" id="UP000214760">
    <property type="component" value="Unassembled WGS sequence"/>
</dbReference>
<sequence>MNYEIDGTSRIPAYIQLYQMLRSDIIAGVYSYGSKLPSKRTMAEETGVSVITIEHTVELLCEEGYTEARPRSGVYVIFQKSDFQGMPAMIEMEHSSAGHRMEADGKTWRREVTFADRSESVSAGSTTSADPLTSAYSTASAHTPVSAGSPGASSAQFHPHPHPHVSSGSEFPYTVLAKTMRRVLLDYGERILVKSPNDGCAELRSEISAYMARSRSIHVKPDQIIIGSGAEYLYSLVAQMFGKETVFALEDPSYGKIRQVYEAYGIRCDMLPLKPDGIASEDLRKTRATVLHITPFNSYPTGISVGGTKKQEYLGWAAQRGGILIEDNYDSELTISGRAENSLFSMTEQENVIYMNTFSRTIAPSIRVGYMILPERLIEIFHRRLGFYSCTVPAYDQYVLAELLRSGDFERHINRVRRRKRKEKKTENFTKR</sequence>
<dbReference type="PANTHER" id="PTHR46577">
    <property type="entry name" value="HTH-TYPE TRANSCRIPTIONAL REGULATORY PROTEIN GABR"/>
    <property type="match status" value="1"/>
</dbReference>
<dbReference type="RefSeq" id="WP_038288115.1">
    <property type="nucleotide sequence ID" value="NZ_FOZC01000007.1"/>
</dbReference>
<dbReference type="GO" id="GO:0003700">
    <property type="term" value="F:DNA-binding transcription factor activity"/>
    <property type="evidence" value="ECO:0007669"/>
    <property type="project" value="InterPro"/>
</dbReference>
<dbReference type="InterPro" id="IPR004839">
    <property type="entry name" value="Aminotransferase_I/II_large"/>
</dbReference>
<dbReference type="InterPro" id="IPR015421">
    <property type="entry name" value="PyrdxlP-dep_Trfase_major"/>
</dbReference>
<dbReference type="PANTHER" id="PTHR46577:SF1">
    <property type="entry name" value="HTH-TYPE TRANSCRIPTIONAL REGULATORY PROTEIN GABR"/>
    <property type="match status" value="1"/>
</dbReference>
<evidence type="ECO:0000256" key="2">
    <source>
        <dbReference type="ARBA" id="ARBA00022898"/>
    </source>
</evidence>
<evidence type="ECO:0000256" key="3">
    <source>
        <dbReference type="ARBA" id="ARBA00023015"/>
    </source>
</evidence>
<evidence type="ECO:0000313" key="9">
    <source>
        <dbReference type="Proteomes" id="UP000214760"/>
    </source>
</evidence>
<keyword evidence="8" id="KW-0032">Aminotransferase</keyword>
<name>A0A1I6JCZ6_9FIRM</name>
<organism evidence="8 9">
    <name type="scientific">[Clostridium] aminophilum</name>
    <dbReference type="NCBI Taxonomy" id="1526"/>
    <lineage>
        <taxon>Bacteria</taxon>
        <taxon>Bacillati</taxon>
        <taxon>Bacillota</taxon>
        <taxon>Clostridia</taxon>
        <taxon>Lachnospirales</taxon>
        <taxon>Lachnospiraceae</taxon>
    </lineage>
</organism>
<dbReference type="GO" id="GO:0003677">
    <property type="term" value="F:DNA binding"/>
    <property type="evidence" value="ECO:0007669"/>
    <property type="project" value="UniProtKB-KW"/>
</dbReference>
<keyword evidence="8" id="KW-0808">Transferase</keyword>
<dbReference type="Gene3D" id="3.40.640.10">
    <property type="entry name" value="Type I PLP-dependent aspartate aminotransferase-like (Major domain)"/>
    <property type="match status" value="1"/>
</dbReference>
<reference evidence="8 9" key="1">
    <citation type="submission" date="2016-10" db="EMBL/GenBank/DDBJ databases">
        <authorList>
            <person name="de Groot N.N."/>
        </authorList>
    </citation>
    <scope>NUCLEOTIDE SEQUENCE [LARGE SCALE GENOMIC DNA]</scope>
    <source>
        <strain evidence="8 9">F</strain>
    </source>
</reference>
<dbReference type="InterPro" id="IPR015424">
    <property type="entry name" value="PyrdxlP-dep_Trfase"/>
</dbReference>
<keyword evidence="5" id="KW-0804">Transcription</keyword>
<dbReference type="PROSITE" id="PS50949">
    <property type="entry name" value="HTH_GNTR"/>
    <property type="match status" value="1"/>
</dbReference>
<evidence type="ECO:0000259" key="7">
    <source>
        <dbReference type="PROSITE" id="PS50949"/>
    </source>
</evidence>
<feature type="region of interest" description="Disordered" evidence="6">
    <location>
        <begin position="117"/>
        <end position="168"/>
    </location>
</feature>
<dbReference type="InterPro" id="IPR036388">
    <property type="entry name" value="WH-like_DNA-bd_sf"/>
</dbReference>
<keyword evidence="4" id="KW-0238">DNA-binding</keyword>
<protein>
    <submittedName>
        <fullName evidence="8">GntR family transcriptional regulator / MocR family aminotransferase</fullName>
    </submittedName>
</protein>
<keyword evidence="3" id="KW-0805">Transcription regulation</keyword>
<dbReference type="SMART" id="SM00345">
    <property type="entry name" value="HTH_GNTR"/>
    <property type="match status" value="1"/>
</dbReference>
<dbReference type="Gene3D" id="1.10.10.10">
    <property type="entry name" value="Winged helix-like DNA-binding domain superfamily/Winged helix DNA-binding domain"/>
    <property type="match status" value="1"/>
</dbReference>
<evidence type="ECO:0000313" key="8">
    <source>
        <dbReference type="EMBL" id="SFR76764.1"/>
    </source>
</evidence>
<dbReference type="SUPFAM" id="SSF53383">
    <property type="entry name" value="PLP-dependent transferases"/>
    <property type="match status" value="1"/>
</dbReference>
<dbReference type="GO" id="GO:0008483">
    <property type="term" value="F:transaminase activity"/>
    <property type="evidence" value="ECO:0007669"/>
    <property type="project" value="UniProtKB-KW"/>
</dbReference>
<comment type="similarity">
    <text evidence="1">In the C-terminal section; belongs to the class-I pyridoxal-phosphate-dependent aminotransferase family.</text>
</comment>
<evidence type="ECO:0000256" key="6">
    <source>
        <dbReference type="SAM" id="MobiDB-lite"/>
    </source>
</evidence>
<keyword evidence="2" id="KW-0663">Pyridoxal phosphate</keyword>